<feature type="compositionally biased region" description="Polar residues" evidence="1">
    <location>
        <begin position="162"/>
        <end position="173"/>
    </location>
</feature>
<dbReference type="InterPro" id="IPR001245">
    <property type="entry name" value="Ser-Thr/Tyr_kinase_cat_dom"/>
</dbReference>
<organism evidence="3">
    <name type="scientific">Pseudo-nitzschia australis</name>
    <dbReference type="NCBI Taxonomy" id="44445"/>
    <lineage>
        <taxon>Eukaryota</taxon>
        <taxon>Sar</taxon>
        <taxon>Stramenopiles</taxon>
        <taxon>Ochrophyta</taxon>
        <taxon>Bacillariophyta</taxon>
        <taxon>Bacillariophyceae</taxon>
        <taxon>Bacillariophycidae</taxon>
        <taxon>Bacillariales</taxon>
        <taxon>Bacillariaceae</taxon>
        <taxon>Pseudo-nitzschia</taxon>
    </lineage>
</organism>
<dbReference type="GO" id="GO:0004672">
    <property type="term" value="F:protein kinase activity"/>
    <property type="evidence" value="ECO:0007669"/>
    <property type="project" value="InterPro"/>
</dbReference>
<dbReference type="InterPro" id="IPR000719">
    <property type="entry name" value="Prot_kinase_dom"/>
</dbReference>
<dbReference type="PROSITE" id="PS50011">
    <property type="entry name" value="PROTEIN_KINASE_DOM"/>
    <property type="match status" value="1"/>
</dbReference>
<dbReference type="Gene3D" id="1.10.510.10">
    <property type="entry name" value="Transferase(Phosphotransferase) domain 1"/>
    <property type="match status" value="1"/>
</dbReference>
<feature type="compositionally biased region" description="Low complexity" evidence="1">
    <location>
        <begin position="144"/>
        <end position="161"/>
    </location>
</feature>
<proteinExistence type="predicted"/>
<accession>A0A7S4ACD1</accession>
<dbReference type="GO" id="GO:0005524">
    <property type="term" value="F:ATP binding"/>
    <property type="evidence" value="ECO:0007669"/>
    <property type="project" value="InterPro"/>
</dbReference>
<dbReference type="InterPro" id="IPR011009">
    <property type="entry name" value="Kinase-like_dom_sf"/>
</dbReference>
<evidence type="ECO:0000259" key="2">
    <source>
        <dbReference type="PROSITE" id="PS50011"/>
    </source>
</evidence>
<sequence>MTSSYKQAIVKDMRLASLEVLRKTARDVFEEKILGSNLKRKVIQNGKNNIIDNISDGNGEINDIQPNHNGDNADDDGGGIGLLKFAERDLITGRVLGRGAFCVVLECSYSTLTFDGSKISAQKEGSRWGNFGRQILRRRKRVNGTSSGSTSATYSSSTGSSNQDNQCRPTMRLSSNRPRYVMKHLSSDLKRLDKIKFLKGTVDLAMETRFLASFDHKNIICLKGVSSKDAFSDGYFIILEKLYETLGRRVKGWMDMDRQCKGITGVFTGSKKKARRLQSERILAACDLVAGMMYLHERNIVFRDLVRRRIRE</sequence>
<evidence type="ECO:0000313" key="3">
    <source>
        <dbReference type="EMBL" id="CAE0710870.1"/>
    </source>
</evidence>
<feature type="domain" description="Protein kinase" evidence="2">
    <location>
        <begin position="90"/>
        <end position="312"/>
    </location>
</feature>
<feature type="region of interest" description="Disordered" evidence="1">
    <location>
        <begin position="139"/>
        <end position="173"/>
    </location>
</feature>
<gene>
    <name evidence="3" type="ORF">PAUS00366_LOCUS3597</name>
</gene>
<name>A0A7S4ACD1_9STRA</name>
<reference evidence="3" key="1">
    <citation type="submission" date="2021-01" db="EMBL/GenBank/DDBJ databases">
        <authorList>
            <person name="Corre E."/>
            <person name="Pelletier E."/>
            <person name="Niang G."/>
            <person name="Scheremetjew M."/>
            <person name="Finn R."/>
            <person name="Kale V."/>
            <person name="Holt S."/>
            <person name="Cochrane G."/>
            <person name="Meng A."/>
            <person name="Brown T."/>
            <person name="Cohen L."/>
        </authorList>
    </citation>
    <scope>NUCLEOTIDE SEQUENCE</scope>
    <source>
        <strain evidence="3">10249 10 AB</strain>
    </source>
</reference>
<evidence type="ECO:0000256" key="1">
    <source>
        <dbReference type="SAM" id="MobiDB-lite"/>
    </source>
</evidence>
<dbReference type="Pfam" id="PF07714">
    <property type="entry name" value="PK_Tyr_Ser-Thr"/>
    <property type="match status" value="1"/>
</dbReference>
<dbReference type="EMBL" id="HBIX01004552">
    <property type="protein sequence ID" value="CAE0710870.1"/>
    <property type="molecule type" value="Transcribed_RNA"/>
</dbReference>
<dbReference type="SUPFAM" id="SSF56112">
    <property type="entry name" value="Protein kinase-like (PK-like)"/>
    <property type="match status" value="1"/>
</dbReference>
<dbReference type="AlphaFoldDB" id="A0A7S4ACD1"/>
<protein>
    <recommendedName>
        <fullName evidence="2">Protein kinase domain-containing protein</fullName>
    </recommendedName>
</protein>